<comment type="caution">
    <text evidence="3">The sequence shown here is derived from an EMBL/GenBank/DDBJ whole genome shotgun (WGS) entry which is preliminary data.</text>
</comment>
<organism evidence="3 4">
    <name type="scientific">Methylomonas koyamae</name>
    <dbReference type="NCBI Taxonomy" id="702114"/>
    <lineage>
        <taxon>Bacteria</taxon>
        <taxon>Pseudomonadati</taxon>
        <taxon>Pseudomonadota</taxon>
        <taxon>Gammaproteobacteria</taxon>
        <taxon>Methylococcales</taxon>
        <taxon>Methylococcaceae</taxon>
        <taxon>Methylomonas</taxon>
    </lineage>
</organism>
<feature type="signal peptide" evidence="1">
    <location>
        <begin position="1"/>
        <end position="24"/>
    </location>
</feature>
<dbReference type="Proteomes" id="UP000077628">
    <property type="component" value="Unassembled WGS sequence"/>
</dbReference>
<accession>A0A177PD56</accession>
<evidence type="ECO:0000313" key="3">
    <source>
        <dbReference type="EMBL" id="OAI28215.1"/>
    </source>
</evidence>
<keyword evidence="1" id="KW-0732">Signal</keyword>
<name>A0A177PD56_9GAMM</name>
<proteinExistence type="predicted"/>
<dbReference type="Pfam" id="PF07589">
    <property type="entry name" value="PEP-CTERM"/>
    <property type="match status" value="1"/>
</dbReference>
<evidence type="ECO:0000313" key="4">
    <source>
        <dbReference type="Proteomes" id="UP000077628"/>
    </source>
</evidence>
<protein>
    <recommendedName>
        <fullName evidence="2">Ice-binding protein C-terminal domain-containing protein</fullName>
    </recommendedName>
</protein>
<evidence type="ECO:0000259" key="2">
    <source>
        <dbReference type="Pfam" id="PF07589"/>
    </source>
</evidence>
<dbReference type="RefSeq" id="WP_064024221.1">
    <property type="nucleotide sequence ID" value="NZ_LUUK01000013.1"/>
</dbReference>
<reference evidence="4" key="1">
    <citation type="submission" date="2016-03" db="EMBL/GenBank/DDBJ databases">
        <authorList>
            <person name="Heylen K."/>
            <person name="De Vos P."/>
            <person name="Vekeman B."/>
        </authorList>
    </citation>
    <scope>NUCLEOTIDE SEQUENCE [LARGE SCALE GENOMIC DNA]</scope>
    <source>
        <strain evidence="4">R-45383</strain>
    </source>
</reference>
<gene>
    <name evidence="3" type="ORF">A1355_17665</name>
</gene>
<dbReference type="OrthoDB" id="22337at403"/>
<dbReference type="EMBL" id="LUUK01000013">
    <property type="protein sequence ID" value="OAI28215.1"/>
    <property type="molecule type" value="Genomic_DNA"/>
</dbReference>
<keyword evidence="4" id="KW-1185">Reference proteome</keyword>
<feature type="chain" id="PRO_5008070239" description="Ice-binding protein C-terminal domain-containing protein" evidence="1">
    <location>
        <begin position="25"/>
        <end position="265"/>
    </location>
</feature>
<dbReference type="AlphaFoldDB" id="A0A177PD56"/>
<feature type="domain" description="Ice-binding protein C-terminal" evidence="2">
    <location>
        <begin position="238"/>
        <end position="260"/>
    </location>
</feature>
<evidence type="ECO:0000256" key="1">
    <source>
        <dbReference type="SAM" id="SignalP"/>
    </source>
</evidence>
<sequence length="265" mass="27629">MKTTTKLKLIGAISMIALSGTASALSVSHVNWDPNYIDSTDNDFLSEFKFTQWYSASDTGSAVFNNGVAINTVTSTVAGGGVGATGFYLEGVGEIDRVNGGFSSGPAFMDAGYELTFAFGGISLNFDSTYDTTNAWVRIYVNDLAPNYTTPAGSGAEVAAAQTGTVWLDLVIDSLIFTNGSNIQGGSVSATLRAVGGTAYSYFDPKTLEYNSSAFFDTTANDKYSNGGNGQLNGNTITVPEPESLALLGIGLLGLAGQRKLKARA</sequence>
<dbReference type="NCBIfam" id="TIGR02595">
    <property type="entry name" value="PEP_CTERM"/>
    <property type="match status" value="1"/>
</dbReference>
<dbReference type="InterPro" id="IPR013424">
    <property type="entry name" value="Ice-binding_C"/>
</dbReference>